<comment type="caution">
    <text evidence="1">The sequence shown here is derived from an EMBL/GenBank/DDBJ whole genome shotgun (WGS) entry which is preliminary data.</text>
</comment>
<dbReference type="AlphaFoldDB" id="A0A8T0FY28"/>
<evidence type="ECO:0000313" key="2">
    <source>
        <dbReference type="Proteomes" id="UP000807504"/>
    </source>
</evidence>
<keyword evidence="2" id="KW-1185">Reference proteome</keyword>
<reference evidence="1" key="1">
    <citation type="journal article" date="2020" name="bioRxiv">
        <title>Chromosome-level reference genome of the European wasp spider Argiope bruennichi: a resource for studies on range expansion and evolutionary adaptation.</title>
        <authorList>
            <person name="Sheffer M.M."/>
            <person name="Hoppe A."/>
            <person name="Krehenwinkel H."/>
            <person name="Uhl G."/>
            <person name="Kuss A.W."/>
            <person name="Jensen L."/>
            <person name="Jensen C."/>
            <person name="Gillespie R.G."/>
            <person name="Hoff K.J."/>
            <person name="Prost S."/>
        </authorList>
    </citation>
    <scope>NUCLEOTIDE SEQUENCE</scope>
</reference>
<reference evidence="1" key="2">
    <citation type="submission" date="2020-06" db="EMBL/GenBank/DDBJ databases">
        <authorList>
            <person name="Sheffer M."/>
        </authorList>
    </citation>
    <scope>NUCLEOTIDE SEQUENCE</scope>
</reference>
<dbReference type="Proteomes" id="UP000807504">
    <property type="component" value="Unassembled WGS sequence"/>
</dbReference>
<sequence length="195" mass="21837">MPSVSLLNQKPIRQYPLLNPDPIGQKYVVICCEVIPTKPISCRAKRIAIEPEPIGTASLLKPDPWPSNILLYVADVIPTKPIHVDAKRIAMKPRPYWPFNLCQSVRFLEPEPYWTVSLLNQTLLDSIAIEPDPWTGIIIETRPIFDISSAQMELRQVARFHADNSILGSQDDKRCSSVVKGARGVSQNCLSNKAP</sequence>
<accession>A0A8T0FY28</accession>
<gene>
    <name evidence="1" type="ORF">HNY73_000430</name>
</gene>
<evidence type="ECO:0000313" key="1">
    <source>
        <dbReference type="EMBL" id="KAF8795997.1"/>
    </source>
</evidence>
<protein>
    <submittedName>
        <fullName evidence="1">Uncharacterized protein</fullName>
    </submittedName>
</protein>
<organism evidence="1 2">
    <name type="scientific">Argiope bruennichi</name>
    <name type="common">Wasp spider</name>
    <name type="synonym">Aranea bruennichi</name>
    <dbReference type="NCBI Taxonomy" id="94029"/>
    <lineage>
        <taxon>Eukaryota</taxon>
        <taxon>Metazoa</taxon>
        <taxon>Ecdysozoa</taxon>
        <taxon>Arthropoda</taxon>
        <taxon>Chelicerata</taxon>
        <taxon>Arachnida</taxon>
        <taxon>Araneae</taxon>
        <taxon>Araneomorphae</taxon>
        <taxon>Entelegynae</taxon>
        <taxon>Araneoidea</taxon>
        <taxon>Araneidae</taxon>
        <taxon>Argiope</taxon>
    </lineage>
</organism>
<proteinExistence type="predicted"/>
<name>A0A8T0FY28_ARGBR</name>
<dbReference type="EMBL" id="JABXBU010000001">
    <property type="protein sequence ID" value="KAF8795997.1"/>
    <property type="molecule type" value="Genomic_DNA"/>
</dbReference>